<keyword evidence="3" id="KW-0808">Transferase</keyword>
<organism evidence="3 4">
    <name type="scientific">Thalictrum thalictroides</name>
    <name type="common">Rue-anemone</name>
    <name type="synonym">Anemone thalictroides</name>
    <dbReference type="NCBI Taxonomy" id="46969"/>
    <lineage>
        <taxon>Eukaryota</taxon>
        <taxon>Viridiplantae</taxon>
        <taxon>Streptophyta</taxon>
        <taxon>Embryophyta</taxon>
        <taxon>Tracheophyta</taxon>
        <taxon>Spermatophyta</taxon>
        <taxon>Magnoliopsida</taxon>
        <taxon>Ranunculales</taxon>
        <taxon>Ranunculaceae</taxon>
        <taxon>Thalictroideae</taxon>
        <taxon>Thalictrum</taxon>
    </lineage>
</organism>
<feature type="compositionally biased region" description="Low complexity" evidence="1">
    <location>
        <begin position="23"/>
        <end position="42"/>
    </location>
</feature>
<dbReference type="EMBL" id="JABWDY010033417">
    <property type="protein sequence ID" value="KAF5183442.1"/>
    <property type="molecule type" value="Genomic_DNA"/>
</dbReference>
<dbReference type="AlphaFoldDB" id="A0A7J6VGN8"/>
<keyword evidence="3" id="KW-0418">Kinase</keyword>
<dbReference type="OrthoDB" id="7537227at2759"/>
<evidence type="ECO:0000313" key="4">
    <source>
        <dbReference type="Proteomes" id="UP000554482"/>
    </source>
</evidence>
<proteinExistence type="predicted"/>
<sequence>MKHIFKKFHLGNNHDANRTNGITPSLSPYTPTSSSVTSSNSVSDHRTTSVQSPSNPSSSSPIPITNNNATSSDYLLSEEDFQIQLALAISASNSEEFKKYKIKDEIHAATLLSLDYEQRDRFNNSGRDEANQAAELVSRRYWDYNVLDYDEKVVDGFYDLYGLSMDHVNQGKLPSLADLQTSRGDPSFEVVIVNRAIDPALDELHQVAHCIAVDCPSSDVSLLVHRLAELVTEHFGGPVMDANIMLAKWMEKTLDLRSSLHTSILPIGSLNFGLSRHRALLFK</sequence>
<feature type="region of interest" description="Disordered" evidence="1">
    <location>
        <begin position="9"/>
        <end position="66"/>
    </location>
</feature>
<gene>
    <name evidence="3" type="ORF">FRX31_026971</name>
</gene>
<accession>A0A7J6VGN8</accession>
<evidence type="ECO:0000259" key="2">
    <source>
        <dbReference type="Pfam" id="PF14381"/>
    </source>
</evidence>
<dbReference type="Pfam" id="PF14381">
    <property type="entry name" value="EDR1_CTR1_ARMC3_pept"/>
    <property type="match status" value="1"/>
</dbReference>
<evidence type="ECO:0000313" key="3">
    <source>
        <dbReference type="EMBL" id="KAF5183442.1"/>
    </source>
</evidence>
<evidence type="ECO:0000256" key="1">
    <source>
        <dbReference type="SAM" id="MobiDB-lite"/>
    </source>
</evidence>
<feature type="compositionally biased region" description="Low complexity" evidence="1">
    <location>
        <begin position="52"/>
        <end position="66"/>
    </location>
</feature>
<comment type="caution">
    <text evidence="3">The sequence shown here is derived from an EMBL/GenBank/DDBJ whole genome shotgun (WGS) entry which is preliminary data.</text>
</comment>
<feature type="non-terminal residue" evidence="3">
    <location>
        <position position="283"/>
    </location>
</feature>
<name>A0A7J6VGN8_THATH</name>
<feature type="domain" description="EDR1/CTR1/ARMC3-like peptidase-like" evidence="2">
    <location>
        <begin position="134"/>
        <end position="283"/>
    </location>
</feature>
<dbReference type="Proteomes" id="UP000554482">
    <property type="component" value="Unassembled WGS sequence"/>
</dbReference>
<reference evidence="3 4" key="1">
    <citation type="submission" date="2020-06" db="EMBL/GenBank/DDBJ databases">
        <title>Transcriptomic and genomic resources for Thalictrum thalictroides and T. hernandezii: Facilitating candidate gene discovery in an emerging model plant lineage.</title>
        <authorList>
            <person name="Arias T."/>
            <person name="Riano-Pachon D.M."/>
            <person name="Di Stilio V.S."/>
        </authorList>
    </citation>
    <scope>NUCLEOTIDE SEQUENCE [LARGE SCALE GENOMIC DNA]</scope>
    <source>
        <strain evidence="4">cv. WT478/WT964</strain>
        <tissue evidence="3">Leaves</tissue>
    </source>
</reference>
<dbReference type="GO" id="GO:0016301">
    <property type="term" value="F:kinase activity"/>
    <property type="evidence" value="ECO:0007669"/>
    <property type="project" value="UniProtKB-KW"/>
</dbReference>
<protein>
    <submittedName>
        <fullName evidence="3">Serine/threonine-protein kinase EDR1-like</fullName>
    </submittedName>
</protein>
<keyword evidence="4" id="KW-1185">Reference proteome</keyword>
<dbReference type="InterPro" id="IPR055164">
    <property type="entry name" value="EDR1/CTR1/ARMC3-like_pept-like"/>
</dbReference>